<evidence type="ECO:0000313" key="6">
    <source>
        <dbReference type="Proteomes" id="UP000076878"/>
    </source>
</evidence>
<dbReference type="PRINTS" id="PR00080">
    <property type="entry name" value="SDRFAMILY"/>
</dbReference>
<evidence type="ECO:0000313" key="5">
    <source>
        <dbReference type="EMBL" id="SEJ90101.1"/>
    </source>
</evidence>
<evidence type="ECO:0000256" key="1">
    <source>
        <dbReference type="ARBA" id="ARBA00006484"/>
    </source>
</evidence>
<evidence type="ECO:0000313" key="4">
    <source>
        <dbReference type="EMBL" id="CZQ88218.1"/>
    </source>
</evidence>
<dbReference type="SUPFAM" id="SSF51735">
    <property type="entry name" value="NAD(P)-binding Rossmann-fold domains"/>
    <property type="match status" value="1"/>
</dbReference>
<dbReference type="EMBL" id="FJNB01000003">
    <property type="protein sequence ID" value="CZQ88218.1"/>
    <property type="molecule type" value="Genomic_DNA"/>
</dbReference>
<dbReference type="Proteomes" id="UP000199280">
    <property type="component" value="Unassembled WGS sequence"/>
</dbReference>
<accession>A0A143YGA7</accession>
<evidence type="ECO:0000256" key="3">
    <source>
        <dbReference type="RuleBase" id="RU000363"/>
    </source>
</evidence>
<evidence type="ECO:0000256" key="2">
    <source>
        <dbReference type="ARBA" id="ARBA00023002"/>
    </source>
</evidence>
<evidence type="ECO:0000313" key="7">
    <source>
        <dbReference type="Proteomes" id="UP000199280"/>
    </source>
</evidence>
<dbReference type="GO" id="GO:0016020">
    <property type="term" value="C:membrane"/>
    <property type="evidence" value="ECO:0007669"/>
    <property type="project" value="TreeGrafter"/>
</dbReference>
<reference evidence="5 7" key="2">
    <citation type="submission" date="2016-10" db="EMBL/GenBank/DDBJ databases">
        <authorList>
            <person name="Varghese N."/>
            <person name="Submissions S."/>
        </authorList>
    </citation>
    <scope>NUCLEOTIDE SEQUENCE [LARGE SCALE GENOMIC DNA]</scope>
    <source>
        <strain evidence="5 7">DSM 22150</strain>
    </source>
</reference>
<dbReference type="InterPro" id="IPR002347">
    <property type="entry name" value="SDR_fam"/>
</dbReference>
<dbReference type="AlphaFoldDB" id="A0A143YGA7"/>
<sequence>MEVKNKVVVVTGGANGVGRELVLTLLSKGAKVAAVDIDEIGLRETFTISGKNQKMSIHITDIAELEQVEALLQDVLVEHGQIDVLINNAGIIQPFLNVDEIGKEKIDQIINVNLHGTLNMVRVFLPELKKRPEAHLTNISSMGGFFPVPGQSIYGASKAAVKLLTEGLYAEMAGTNMGVSVVIPGGIATNIMKNSDLGINVEDVNVKTTKFLLTPKEAARLIISSVEKNKFRMFIGKDAKLMNVLYKVSPKLAIKLIGKVLRVN</sequence>
<name>A0A143YGA7_9LACT</name>
<dbReference type="PRINTS" id="PR00081">
    <property type="entry name" value="GDHRDH"/>
</dbReference>
<proteinExistence type="inferred from homology"/>
<dbReference type="Proteomes" id="UP000076878">
    <property type="component" value="Unassembled WGS sequence"/>
</dbReference>
<reference evidence="4 6" key="1">
    <citation type="submission" date="2016-02" db="EMBL/GenBank/DDBJ databases">
        <authorList>
            <person name="Wen L."/>
            <person name="He K."/>
            <person name="Yang H."/>
        </authorList>
    </citation>
    <scope>NUCLEOTIDE SEQUENCE [LARGE SCALE GENOMIC DNA]</scope>
    <source>
        <strain evidence="4">Trichococcus_R210</strain>
    </source>
</reference>
<dbReference type="CDD" id="cd05233">
    <property type="entry name" value="SDR_c"/>
    <property type="match status" value="1"/>
</dbReference>
<dbReference type="PANTHER" id="PTHR44196:SF1">
    <property type="entry name" value="DEHYDROGENASE_REDUCTASE SDR FAMILY MEMBER 7B"/>
    <property type="match status" value="1"/>
</dbReference>
<dbReference type="GO" id="GO:0016491">
    <property type="term" value="F:oxidoreductase activity"/>
    <property type="evidence" value="ECO:0007669"/>
    <property type="project" value="UniProtKB-KW"/>
</dbReference>
<dbReference type="InterPro" id="IPR036291">
    <property type="entry name" value="NAD(P)-bd_dom_sf"/>
</dbReference>
<dbReference type="Gene3D" id="3.40.50.720">
    <property type="entry name" value="NAD(P)-binding Rossmann-like Domain"/>
    <property type="match status" value="1"/>
</dbReference>
<keyword evidence="7" id="KW-1185">Reference proteome</keyword>
<dbReference type="EMBL" id="FNYT01000036">
    <property type="protein sequence ID" value="SEJ90101.1"/>
    <property type="molecule type" value="Genomic_DNA"/>
</dbReference>
<dbReference type="OrthoDB" id="9775296at2"/>
<dbReference type="Pfam" id="PF00106">
    <property type="entry name" value="adh_short"/>
    <property type="match status" value="1"/>
</dbReference>
<dbReference type="RefSeq" id="WP_068621579.1">
    <property type="nucleotide sequence ID" value="NZ_FJNB01000003.1"/>
</dbReference>
<gene>
    <name evidence="5" type="ORF">SAMN05216375_13612</name>
    <name evidence="4" type="ORF">TR210_685</name>
</gene>
<comment type="similarity">
    <text evidence="1 3">Belongs to the short-chain dehydrogenases/reductases (SDR) family.</text>
</comment>
<dbReference type="PANTHER" id="PTHR44196">
    <property type="entry name" value="DEHYDROGENASE/REDUCTASE SDR FAMILY MEMBER 7B"/>
    <property type="match status" value="1"/>
</dbReference>
<organism evidence="4 6">
    <name type="scientific">Trichococcus ilyis</name>
    <dbReference type="NCBI Taxonomy" id="640938"/>
    <lineage>
        <taxon>Bacteria</taxon>
        <taxon>Bacillati</taxon>
        <taxon>Bacillota</taxon>
        <taxon>Bacilli</taxon>
        <taxon>Lactobacillales</taxon>
        <taxon>Carnobacteriaceae</taxon>
        <taxon>Trichococcus</taxon>
    </lineage>
</organism>
<protein>
    <submittedName>
        <fullName evidence="4 5">Short-chain dehydrogenase</fullName>
    </submittedName>
</protein>
<dbReference type="STRING" id="640938.TR210_685"/>
<keyword evidence="2" id="KW-0560">Oxidoreductase</keyword>